<dbReference type="InterPro" id="IPR036390">
    <property type="entry name" value="WH_DNA-bd_sf"/>
</dbReference>
<accession>A0A6J4QD40</accession>
<protein>
    <submittedName>
        <fullName evidence="2">Transcriptional regulator, MarR family</fullName>
    </submittedName>
</protein>
<sequence>MTRWLSDDEQATWRSFLVASRLLWDQVERQLQNDSGLPHAYYEILVQLSEAPERRLRMNQLASTSLSSRSRISHAVARLEEAGWVVRVACGTDGRGLDAVLTDAGLEQLRSTAPGHVEQVRELLIDPLSPEQLAALRDISETLVEHLRRTSPFPV</sequence>
<proteinExistence type="predicted"/>
<dbReference type="PROSITE" id="PS50995">
    <property type="entry name" value="HTH_MARR_2"/>
    <property type="match status" value="1"/>
</dbReference>
<dbReference type="EMBL" id="CADCUS010000542">
    <property type="protein sequence ID" value="CAA9440510.1"/>
    <property type="molecule type" value="Genomic_DNA"/>
</dbReference>
<dbReference type="Gene3D" id="1.10.10.10">
    <property type="entry name" value="Winged helix-like DNA-binding domain superfamily/Winged helix DNA-binding domain"/>
    <property type="match status" value="1"/>
</dbReference>
<evidence type="ECO:0000259" key="1">
    <source>
        <dbReference type="PROSITE" id="PS50995"/>
    </source>
</evidence>
<dbReference type="GO" id="GO:0006950">
    <property type="term" value="P:response to stress"/>
    <property type="evidence" value="ECO:0007669"/>
    <property type="project" value="TreeGrafter"/>
</dbReference>
<dbReference type="InterPro" id="IPR036388">
    <property type="entry name" value="WH-like_DNA-bd_sf"/>
</dbReference>
<dbReference type="PANTHER" id="PTHR33164:SF99">
    <property type="entry name" value="MARR FAMILY REGULATORY PROTEIN"/>
    <property type="match status" value="1"/>
</dbReference>
<organism evidence="2">
    <name type="scientific">uncultured Pseudonocardia sp</name>
    <dbReference type="NCBI Taxonomy" id="211455"/>
    <lineage>
        <taxon>Bacteria</taxon>
        <taxon>Bacillati</taxon>
        <taxon>Actinomycetota</taxon>
        <taxon>Actinomycetes</taxon>
        <taxon>Pseudonocardiales</taxon>
        <taxon>Pseudonocardiaceae</taxon>
        <taxon>Pseudonocardia</taxon>
        <taxon>environmental samples</taxon>
    </lineage>
</organism>
<dbReference type="AlphaFoldDB" id="A0A6J4QD40"/>
<dbReference type="SMART" id="SM00347">
    <property type="entry name" value="HTH_MARR"/>
    <property type="match status" value="1"/>
</dbReference>
<dbReference type="InterPro" id="IPR039422">
    <property type="entry name" value="MarR/SlyA-like"/>
</dbReference>
<evidence type="ECO:0000313" key="2">
    <source>
        <dbReference type="EMBL" id="CAA9440510.1"/>
    </source>
</evidence>
<name>A0A6J4QD40_9PSEU</name>
<feature type="domain" description="HTH marR-type" evidence="1">
    <location>
        <begin position="1"/>
        <end position="145"/>
    </location>
</feature>
<dbReference type="PANTHER" id="PTHR33164">
    <property type="entry name" value="TRANSCRIPTIONAL REGULATOR, MARR FAMILY"/>
    <property type="match status" value="1"/>
</dbReference>
<dbReference type="SUPFAM" id="SSF46785">
    <property type="entry name" value="Winged helix' DNA-binding domain"/>
    <property type="match status" value="1"/>
</dbReference>
<dbReference type="InterPro" id="IPR000835">
    <property type="entry name" value="HTH_MarR-typ"/>
</dbReference>
<gene>
    <name evidence="2" type="ORF">AVDCRST_MAG66-3939</name>
</gene>
<dbReference type="Pfam" id="PF12802">
    <property type="entry name" value="MarR_2"/>
    <property type="match status" value="1"/>
</dbReference>
<dbReference type="GO" id="GO:0003700">
    <property type="term" value="F:DNA-binding transcription factor activity"/>
    <property type="evidence" value="ECO:0007669"/>
    <property type="project" value="InterPro"/>
</dbReference>
<reference evidence="2" key="1">
    <citation type="submission" date="2020-02" db="EMBL/GenBank/DDBJ databases">
        <authorList>
            <person name="Meier V. D."/>
        </authorList>
    </citation>
    <scope>NUCLEOTIDE SEQUENCE</scope>
    <source>
        <strain evidence="2">AVDCRST_MAG66</strain>
    </source>
</reference>